<dbReference type="STRING" id="1036611.A0A1L9PNP3"/>
<dbReference type="EMBL" id="KV878130">
    <property type="protein sequence ID" value="OJJ03140.1"/>
    <property type="molecule type" value="Genomic_DNA"/>
</dbReference>
<evidence type="ECO:0000256" key="1">
    <source>
        <dbReference type="PROSITE-ProRule" id="PRU00023"/>
    </source>
</evidence>
<keyword evidence="3" id="KW-1185">Reference proteome</keyword>
<dbReference type="VEuPathDB" id="FungiDB:ASPVEDRAFT_42653"/>
<dbReference type="Proteomes" id="UP000184073">
    <property type="component" value="Unassembled WGS sequence"/>
</dbReference>
<organism evidence="2 3">
    <name type="scientific">Aspergillus versicolor CBS 583.65</name>
    <dbReference type="NCBI Taxonomy" id="1036611"/>
    <lineage>
        <taxon>Eukaryota</taxon>
        <taxon>Fungi</taxon>
        <taxon>Dikarya</taxon>
        <taxon>Ascomycota</taxon>
        <taxon>Pezizomycotina</taxon>
        <taxon>Eurotiomycetes</taxon>
        <taxon>Eurotiomycetidae</taxon>
        <taxon>Eurotiales</taxon>
        <taxon>Aspergillaceae</taxon>
        <taxon>Aspergillus</taxon>
        <taxon>Aspergillus subgen. Nidulantes</taxon>
    </lineage>
</organism>
<dbReference type="Gene3D" id="1.25.40.20">
    <property type="entry name" value="Ankyrin repeat-containing domain"/>
    <property type="match status" value="1"/>
</dbReference>
<dbReference type="Pfam" id="PF12796">
    <property type="entry name" value="Ank_2"/>
    <property type="match status" value="1"/>
</dbReference>
<evidence type="ECO:0000313" key="3">
    <source>
        <dbReference type="Proteomes" id="UP000184073"/>
    </source>
</evidence>
<feature type="repeat" description="ANK" evidence="1">
    <location>
        <begin position="43"/>
        <end position="72"/>
    </location>
</feature>
<dbReference type="OrthoDB" id="4772757at2759"/>
<dbReference type="SUPFAM" id="SSF48403">
    <property type="entry name" value="Ankyrin repeat"/>
    <property type="match status" value="1"/>
</dbReference>
<dbReference type="InterPro" id="IPR036770">
    <property type="entry name" value="Ankyrin_rpt-contain_sf"/>
</dbReference>
<feature type="repeat" description="ANK" evidence="1">
    <location>
        <begin position="73"/>
        <end position="105"/>
    </location>
</feature>
<dbReference type="PANTHER" id="PTHR24127:SF1">
    <property type="entry name" value="ANKYRIN REPEAT AND EF-HAND DOMAIN-CONTAINING PROTEIN 1"/>
    <property type="match status" value="1"/>
</dbReference>
<dbReference type="InterPro" id="IPR052801">
    <property type="entry name" value="Ankyrin-EF-hand"/>
</dbReference>
<dbReference type="PROSITE" id="PS50297">
    <property type="entry name" value="ANK_REP_REGION"/>
    <property type="match status" value="2"/>
</dbReference>
<dbReference type="InterPro" id="IPR002110">
    <property type="entry name" value="Ankyrin_rpt"/>
</dbReference>
<dbReference type="GeneID" id="63728143"/>
<keyword evidence="1" id="KW-0040">ANK repeat</keyword>
<reference evidence="3" key="1">
    <citation type="journal article" date="2017" name="Genome Biol.">
        <title>Comparative genomics reveals high biological diversity and specific adaptations in the industrially and medically important fungal genus Aspergillus.</title>
        <authorList>
            <person name="de Vries R.P."/>
            <person name="Riley R."/>
            <person name="Wiebenga A."/>
            <person name="Aguilar-Osorio G."/>
            <person name="Amillis S."/>
            <person name="Uchima C.A."/>
            <person name="Anderluh G."/>
            <person name="Asadollahi M."/>
            <person name="Askin M."/>
            <person name="Barry K."/>
            <person name="Battaglia E."/>
            <person name="Bayram O."/>
            <person name="Benocci T."/>
            <person name="Braus-Stromeyer S.A."/>
            <person name="Caldana C."/>
            <person name="Canovas D."/>
            <person name="Cerqueira G.C."/>
            <person name="Chen F."/>
            <person name="Chen W."/>
            <person name="Choi C."/>
            <person name="Clum A."/>
            <person name="Dos Santos R.A."/>
            <person name="Damasio A.R."/>
            <person name="Diallinas G."/>
            <person name="Emri T."/>
            <person name="Fekete E."/>
            <person name="Flipphi M."/>
            <person name="Freyberg S."/>
            <person name="Gallo A."/>
            <person name="Gournas C."/>
            <person name="Habgood R."/>
            <person name="Hainaut M."/>
            <person name="Harispe M.L."/>
            <person name="Henrissat B."/>
            <person name="Hilden K.S."/>
            <person name="Hope R."/>
            <person name="Hossain A."/>
            <person name="Karabika E."/>
            <person name="Karaffa L."/>
            <person name="Karanyi Z."/>
            <person name="Krasevec N."/>
            <person name="Kuo A."/>
            <person name="Kusch H."/>
            <person name="LaButti K."/>
            <person name="Lagendijk E.L."/>
            <person name="Lapidus A."/>
            <person name="Levasseur A."/>
            <person name="Lindquist E."/>
            <person name="Lipzen A."/>
            <person name="Logrieco A.F."/>
            <person name="MacCabe A."/>
            <person name="Maekelae M.R."/>
            <person name="Malavazi I."/>
            <person name="Melin P."/>
            <person name="Meyer V."/>
            <person name="Mielnichuk N."/>
            <person name="Miskei M."/>
            <person name="Molnar A.P."/>
            <person name="Mule G."/>
            <person name="Ngan C.Y."/>
            <person name="Orejas M."/>
            <person name="Orosz E."/>
            <person name="Ouedraogo J.P."/>
            <person name="Overkamp K.M."/>
            <person name="Park H.-S."/>
            <person name="Perrone G."/>
            <person name="Piumi F."/>
            <person name="Punt P.J."/>
            <person name="Ram A.F."/>
            <person name="Ramon A."/>
            <person name="Rauscher S."/>
            <person name="Record E."/>
            <person name="Riano-Pachon D.M."/>
            <person name="Robert V."/>
            <person name="Roehrig J."/>
            <person name="Ruller R."/>
            <person name="Salamov A."/>
            <person name="Salih N.S."/>
            <person name="Samson R.A."/>
            <person name="Sandor E."/>
            <person name="Sanguinetti M."/>
            <person name="Schuetze T."/>
            <person name="Sepcic K."/>
            <person name="Shelest E."/>
            <person name="Sherlock G."/>
            <person name="Sophianopoulou V."/>
            <person name="Squina F.M."/>
            <person name="Sun H."/>
            <person name="Susca A."/>
            <person name="Todd R.B."/>
            <person name="Tsang A."/>
            <person name="Unkles S.E."/>
            <person name="van de Wiele N."/>
            <person name="van Rossen-Uffink D."/>
            <person name="Oliveira J.V."/>
            <person name="Vesth T.C."/>
            <person name="Visser J."/>
            <person name="Yu J.-H."/>
            <person name="Zhou M."/>
            <person name="Andersen M.R."/>
            <person name="Archer D.B."/>
            <person name="Baker S.E."/>
            <person name="Benoit I."/>
            <person name="Brakhage A.A."/>
            <person name="Braus G.H."/>
            <person name="Fischer R."/>
            <person name="Frisvad J.C."/>
            <person name="Goldman G.H."/>
            <person name="Houbraken J."/>
            <person name="Oakley B."/>
            <person name="Pocsi I."/>
            <person name="Scazzocchio C."/>
            <person name="Seiboth B."/>
            <person name="vanKuyk P.A."/>
            <person name="Wortman J."/>
            <person name="Dyer P.S."/>
            <person name="Grigoriev I.V."/>
        </authorList>
    </citation>
    <scope>NUCLEOTIDE SEQUENCE [LARGE SCALE GENOMIC DNA]</scope>
    <source>
        <strain evidence="3">CBS 583.65</strain>
    </source>
</reference>
<name>A0A1L9PNP3_ASPVE</name>
<dbReference type="PANTHER" id="PTHR24127">
    <property type="entry name" value="ANKYRIN REPEAT AND EF-HAND DOMAIN-CONTAINING PROTEIN 1"/>
    <property type="match status" value="1"/>
</dbReference>
<dbReference type="AlphaFoldDB" id="A0A1L9PNP3"/>
<accession>A0A1L9PNP3</accession>
<sequence>MSQQSILDKSLREAIEMQDLPAAESLLNQGANPNATNHMWYMSPLQTAACRDNVELVQLLLDRGARINTQGGYYGSALLGAAHYGKLEIVELLIAAGADVDIHGTYGTALAVAKDKGFEDVVQVLKSLGATEWRPGPRDADDTWGSWL</sequence>
<dbReference type="PROSITE" id="PS50088">
    <property type="entry name" value="ANK_REPEAT"/>
    <property type="match status" value="2"/>
</dbReference>
<gene>
    <name evidence="2" type="ORF">ASPVEDRAFT_42653</name>
</gene>
<dbReference type="SMART" id="SM00248">
    <property type="entry name" value="ANK"/>
    <property type="match status" value="3"/>
</dbReference>
<protein>
    <submittedName>
        <fullName evidence="2">Uncharacterized protein</fullName>
    </submittedName>
</protein>
<proteinExistence type="predicted"/>
<evidence type="ECO:0000313" key="2">
    <source>
        <dbReference type="EMBL" id="OJJ03140.1"/>
    </source>
</evidence>
<dbReference type="RefSeq" id="XP_040668902.1">
    <property type="nucleotide sequence ID" value="XM_040812632.1"/>
</dbReference>